<gene>
    <name evidence="7" type="ORF">R0137_15755</name>
</gene>
<dbReference type="InterPro" id="IPR003689">
    <property type="entry name" value="ZIP"/>
</dbReference>
<accession>A0ABZ0IBB6</accession>
<feature type="transmembrane region" description="Helical" evidence="6">
    <location>
        <begin position="265"/>
        <end position="282"/>
    </location>
</feature>
<feature type="transmembrane region" description="Helical" evidence="6">
    <location>
        <begin position="67"/>
        <end position="86"/>
    </location>
</feature>
<keyword evidence="8" id="KW-1185">Reference proteome</keyword>
<keyword evidence="4 6" id="KW-0472">Membrane</keyword>
<evidence type="ECO:0000313" key="7">
    <source>
        <dbReference type="EMBL" id="WOJ96686.1"/>
    </source>
</evidence>
<dbReference type="RefSeq" id="WP_407327358.1">
    <property type="nucleotide sequence ID" value="NZ_CP136865.1"/>
</dbReference>
<evidence type="ECO:0000256" key="2">
    <source>
        <dbReference type="ARBA" id="ARBA00022692"/>
    </source>
</evidence>
<evidence type="ECO:0000313" key="8">
    <source>
        <dbReference type="Proteomes" id="UP001626549"/>
    </source>
</evidence>
<feature type="compositionally biased region" description="Basic and acidic residues" evidence="5">
    <location>
        <begin position="104"/>
        <end position="114"/>
    </location>
</feature>
<feature type="transmembrane region" description="Helical" evidence="6">
    <location>
        <begin position="232"/>
        <end position="253"/>
    </location>
</feature>
<feature type="transmembrane region" description="Helical" evidence="6">
    <location>
        <begin position="6"/>
        <end position="25"/>
    </location>
</feature>
<feature type="region of interest" description="Disordered" evidence="5">
    <location>
        <begin position="100"/>
        <end position="126"/>
    </location>
</feature>
<feature type="transmembrane region" description="Helical" evidence="6">
    <location>
        <begin position="37"/>
        <end position="55"/>
    </location>
</feature>
<reference evidence="7 8" key="1">
    <citation type="submission" date="2023-10" db="EMBL/GenBank/DDBJ databases">
        <title>Two novel species belonging to the OM43/NOR5 clade.</title>
        <authorList>
            <person name="Park M."/>
        </authorList>
    </citation>
    <scope>NUCLEOTIDE SEQUENCE [LARGE SCALE GENOMIC DNA]</scope>
    <source>
        <strain evidence="7 8">IMCC45268</strain>
    </source>
</reference>
<keyword evidence="3 6" id="KW-1133">Transmembrane helix</keyword>
<feature type="transmembrane region" description="Helical" evidence="6">
    <location>
        <begin position="206"/>
        <end position="226"/>
    </location>
</feature>
<dbReference type="EMBL" id="CP136865">
    <property type="protein sequence ID" value="WOJ96686.1"/>
    <property type="molecule type" value="Genomic_DNA"/>
</dbReference>
<organism evidence="7 8">
    <name type="scientific">Congregibacter brevis</name>
    <dbReference type="NCBI Taxonomy" id="3081201"/>
    <lineage>
        <taxon>Bacteria</taxon>
        <taxon>Pseudomonadati</taxon>
        <taxon>Pseudomonadota</taxon>
        <taxon>Gammaproteobacteria</taxon>
        <taxon>Cellvibrionales</taxon>
        <taxon>Halieaceae</taxon>
        <taxon>Congregibacter</taxon>
    </lineage>
</organism>
<evidence type="ECO:0000256" key="3">
    <source>
        <dbReference type="ARBA" id="ARBA00022989"/>
    </source>
</evidence>
<protein>
    <submittedName>
        <fullName evidence="7">ZIP family metal transporter</fullName>
    </submittedName>
</protein>
<comment type="subcellular location">
    <subcellularLocation>
        <location evidence="1">Membrane</location>
        <topology evidence="1">Multi-pass membrane protein</topology>
    </subcellularLocation>
</comment>
<dbReference type="PANTHER" id="PTHR11040">
    <property type="entry name" value="ZINC/IRON TRANSPORTER"/>
    <property type="match status" value="1"/>
</dbReference>
<sequence>MSPMLLLVAYGTALIVFSLAGGALTQRVVMTHTRTQLAMSLVSGLMLGVAFFHLLPHAVLTLGIDHGLTTVMSWTMLGLIVMLLMLRMLHFHQPEFPTEAQASCDHDQEHDHAHTHSLATDESPKPIVPPGVSWKGVLTGLTFHTFIDGIALGAALLSASHGHEQQLVGFGVFLAILLHKPLDAMSIVGLMKASDTTASAQSKANLLFAFVCPLGAVLFYFYAAHLGTSAEVVIASALAFSAGAFVCIALSDLLPEVQFHSHDRVKLTAVFLLGILLAYGMANSTPDHTHTLPTALSSGR</sequence>
<proteinExistence type="predicted"/>
<evidence type="ECO:0000256" key="5">
    <source>
        <dbReference type="SAM" id="MobiDB-lite"/>
    </source>
</evidence>
<evidence type="ECO:0000256" key="4">
    <source>
        <dbReference type="ARBA" id="ARBA00023136"/>
    </source>
</evidence>
<evidence type="ECO:0000256" key="6">
    <source>
        <dbReference type="SAM" id="Phobius"/>
    </source>
</evidence>
<name>A0ABZ0IBB6_9GAMM</name>
<evidence type="ECO:0000256" key="1">
    <source>
        <dbReference type="ARBA" id="ARBA00004141"/>
    </source>
</evidence>
<dbReference type="Proteomes" id="UP001626549">
    <property type="component" value="Chromosome"/>
</dbReference>
<keyword evidence="2 6" id="KW-0812">Transmembrane</keyword>
<dbReference type="Pfam" id="PF02535">
    <property type="entry name" value="Zip"/>
    <property type="match status" value="1"/>
</dbReference>
<dbReference type="PANTHER" id="PTHR11040:SF44">
    <property type="entry name" value="PROTEIN ZNTC-RELATED"/>
    <property type="match status" value="1"/>
</dbReference>